<name>A0A0F8ZCD1_9ZZZZ</name>
<feature type="non-terminal residue" evidence="1">
    <location>
        <position position="65"/>
    </location>
</feature>
<comment type="caution">
    <text evidence="1">The sequence shown here is derived from an EMBL/GenBank/DDBJ whole genome shotgun (WGS) entry which is preliminary data.</text>
</comment>
<sequence>MGDFFGGSESEDPRILEAFPGANDILRQLGEAGLPKGLEAIGLAGGPQPGPLIAPLSQFQQQGQL</sequence>
<dbReference type="EMBL" id="LAZR01064340">
    <property type="protein sequence ID" value="KKK57711.1"/>
    <property type="molecule type" value="Genomic_DNA"/>
</dbReference>
<accession>A0A0F8ZCD1</accession>
<protein>
    <submittedName>
        <fullName evidence="1">Uncharacterized protein</fullName>
    </submittedName>
</protein>
<gene>
    <name evidence="1" type="ORF">LCGC14_3051750</name>
</gene>
<proteinExistence type="predicted"/>
<organism evidence="1">
    <name type="scientific">marine sediment metagenome</name>
    <dbReference type="NCBI Taxonomy" id="412755"/>
    <lineage>
        <taxon>unclassified sequences</taxon>
        <taxon>metagenomes</taxon>
        <taxon>ecological metagenomes</taxon>
    </lineage>
</organism>
<evidence type="ECO:0000313" key="1">
    <source>
        <dbReference type="EMBL" id="KKK57711.1"/>
    </source>
</evidence>
<reference evidence="1" key="1">
    <citation type="journal article" date="2015" name="Nature">
        <title>Complex archaea that bridge the gap between prokaryotes and eukaryotes.</title>
        <authorList>
            <person name="Spang A."/>
            <person name="Saw J.H."/>
            <person name="Jorgensen S.L."/>
            <person name="Zaremba-Niedzwiedzka K."/>
            <person name="Martijn J."/>
            <person name="Lind A.E."/>
            <person name="van Eijk R."/>
            <person name="Schleper C."/>
            <person name="Guy L."/>
            <person name="Ettema T.J."/>
        </authorList>
    </citation>
    <scope>NUCLEOTIDE SEQUENCE</scope>
</reference>
<dbReference type="AlphaFoldDB" id="A0A0F8ZCD1"/>